<comment type="caution">
    <text evidence="2">The sequence shown here is derived from an EMBL/GenBank/DDBJ whole genome shotgun (WGS) entry which is preliminary data.</text>
</comment>
<evidence type="ECO:0000256" key="1">
    <source>
        <dbReference type="SAM" id="Coils"/>
    </source>
</evidence>
<evidence type="ECO:0000313" key="2">
    <source>
        <dbReference type="EMBL" id="CAI0560169.1"/>
    </source>
</evidence>
<reference evidence="2" key="1">
    <citation type="submission" date="2022-08" db="EMBL/GenBank/DDBJ databases">
        <authorList>
            <person name="Gutierrez-Valencia J."/>
        </authorList>
    </citation>
    <scope>NUCLEOTIDE SEQUENCE</scope>
</reference>
<feature type="coiled-coil region" evidence="1">
    <location>
        <begin position="208"/>
        <end position="249"/>
    </location>
</feature>
<accession>A0AAV0RUC8</accession>
<organism evidence="2 3">
    <name type="scientific">Linum tenue</name>
    <dbReference type="NCBI Taxonomy" id="586396"/>
    <lineage>
        <taxon>Eukaryota</taxon>
        <taxon>Viridiplantae</taxon>
        <taxon>Streptophyta</taxon>
        <taxon>Embryophyta</taxon>
        <taxon>Tracheophyta</taxon>
        <taxon>Spermatophyta</taxon>
        <taxon>Magnoliopsida</taxon>
        <taxon>eudicotyledons</taxon>
        <taxon>Gunneridae</taxon>
        <taxon>Pentapetalae</taxon>
        <taxon>rosids</taxon>
        <taxon>fabids</taxon>
        <taxon>Malpighiales</taxon>
        <taxon>Linaceae</taxon>
        <taxon>Linum</taxon>
    </lineage>
</organism>
<proteinExistence type="predicted"/>
<sequence>MMSGHSRSDNDSPFDVDELLQIQTRCRELWKEKDMLRESQPQSFEFLRGLESHVKSLTGARAKDTRRIEMLERELLNCSQEIDYFQDQLSARNAEVFSLGKHVDELELKLVKVHDVEMKNHQLCDELERSKSENQLLIKELYSKEVELKRSSLVIKTLEESICSVTLDSLCEIEGMKLDMMVLEQPSFEVQKAQEEPIQENVSMNKLIKELEIQILNNQKAAEDLERENKELRDKLRASEISAQEYLQMIDKVLKPTCSKTGSSTKVSNEMSACGEVLGELFLKLPMLLEAEGDSKGQLNSMSCLINDYEAIVRNLKEELKELKLKAKEEAEDLAQEMAELRYETTSLLEEERKRRASIELASIQRIAELESQVQKEKRKLVAAIGHLNEA</sequence>
<keyword evidence="1" id="KW-0175">Coiled coil</keyword>
<dbReference type="AlphaFoldDB" id="A0AAV0RUC8"/>
<name>A0AAV0RUC8_9ROSI</name>
<feature type="coiled-coil region" evidence="1">
    <location>
        <begin position="54"/>
        <end position="88"/>
    </location>
</feature>
<gene>
    <name evidence="2" type="ORF">LITE_LOCUS49569</name>
</gene>
<dbReference type="PANTHER" id="PTHR36390">
    <property type="entry name" value="MYOSIN HEAVY CHAIN-LIKE PROTEIN"/>
    <property type="match status" value="1"/>
</dbReference>
<protein>
    <submittedName>
        <fullName evidence="2">Uncharacterized protein</fullName>
    </submittedName>
</protein>
<evidence type="ECO:0000313" key="3">
    <source>
        <dbReference type="Proteomes" id="UP001154282"/>
    </source>
</evidence>
<dbReference type="Proteomes" id="UP001154282">
    <property type="component" value="Unassembled WGS sequence"/>
</dbReference>
<feature type="coiled-coil region" evidence="1">
    <location>
        <begin position="299"/>
        <end position="387"/>
    </location>
</feature>
<dbReference type="EMBL" id="CAMGYJ010000011">
    <property type="protein sequence ID" value="CAI0560169.1"/>
    <property type="molecule type" value="Genomic_DNA"/>
</dbReference>
<keyword evidence="3" id="KW-1185">Reference proteome</keyword>
<dbReference type="PANTHER" id="PTHR36390:SF1">
    <property type="entry name" value="MYOSIN HEAVY CHAIN-LIKE PROTEIN"/>
    <property type="match status" value="1"/>
</dbReference>